<dbReference type="EMBL" id="KX018856">
    <property type="protein sequence ID" value="ANO39017.1"/>
    <property type="molecule type" value="mRNA"/>
</dbReference>
<dbReference type="AlphaFoldDB" id="A0A193KU83"/>
<dbReference type="SMART" id="SM01381">
    <property type="entry name" value="7TM_GPCR_Srsx"/>
    <property type="match status" value="1"/>
</dbReference>
<keyword evidence="9 10" id="KW-0807">Transducer</keyword>
<dbReference type="CDD" id="cd15329">
    <property type="entry name" value="7tmA_5-HT7"/>
    <property type="match status" value="1"/>
</dbReference>
<dbReference type="InterPro" id="IPR000276">
    <property type="entry name" value="GPCR_Rhodpsn"/>
</dbReference>
<evidence type="ECO:0000256" key="10">
    <source>
        <dbReference type="RuleBase" id="RU000688"/>
    </source>
</evidence>
<keyword evidence="5 10" id="KW-0297">G-protein coupled receptor</keyword>
<dbReference type="PANTHER" id="PTHR24248:SF199">
    <property type="entry name" value="IP13425P-RELATED"/>
    <property type="match status" value="1"/>
</dbReference>
<organism evidence="13">
    <name type="scientific">Schmidtea mediterranea</name>
    <name type="common">Freshwater planarian flatworm</name>
    <dbReference type="NCBI Taxonomy" id="79327"/>
    <lineage>
        <taxon>Eukaryota</taxon>
        <taxon>Metazoa</taxon>
        <taxon>Spiralia</taxon>
        <taxon>Lophotrochozoa</taxon>
        <taxon>Platyhelminthes</taxon>
        <taxon>Rhabditophora</taxon>
        <taxon>Seriata</taxon>
        <taxon>Tricladida</taxon>
        <taxon>Continenticola</taxon>
        <taxon>Geoplanoidea</taxon>
        <taxon>Dugesiidae</taxon>
        <taxon>Schmidtea</taxon>
    </lineage>
</organism>
<evidence type="ECO:0000256" key="9">
    <source>
        <dbReference type="ARBA" id="ARBA00023224"/>
    </source>
</evidence>
<feature type="transmembrane region" description="Helical" evidence="11">
    <location>
        <begin position="190"/>
        <end position="212"/>
    </location>
</feature>
<dbReference type="Gene3D" id="1.20.1070.10">
    <property type="entry name" value="Rhodopsin 7-helix transmembrane proteins"/>
    <property type="match status" value="1"/>
</dbReference>
<sequence length="437" mass="50004">MNNNSHSQINCSSLAEDSNNVTWMCWRYNSTIEHLLIVLFTLLIFGTLGGNCLVISAIILVKKLQIPSNFLILSLAASDTLVAFFLPLVAFIQLRGGHWPFSETFCDIFICLDVLLCSSSILNLCAISIDRYLIITKPLQYGSRRTLKQMFLMILLVWFLSGLISIPPVIGWKEGFIPGKCIYSENLGYQIYATCGAFYIPLIIMLVLYGRIFKLTQSMVKKDAKLHKRASRYASDVLKMPDLNDDSVVKENICKRLSLSDQSSNDWMDSKKLAISNAKEEFIKQYKKTEKANYAENKAITTLGVIMGCFTICWLPFFVIQLIKPLLKVANIDSNLYISQWIQDMFLWLGYLNSFLNPIIYAKFNREFRTPFKLILLCKCVGINAVIRSEAYTQQYGSRIPPCSSKRNKYVQNTIQKQTEVKYKNCNNKRNTLIEKV</sequence>
<dbReference type="InterPro" id="IPR017452">
    <property type="entry name" value="GPCR_Rhodpsn_7TM"/>
</dbReference>
<feature type="domain" description="G-protein coupled receptors family 1 profile" evidence="12">
    <location>
        <begin position="50"/>
        <end position="361"/>
    </location>
</feature>
<evidence type="ECO:0000256" key="2">
    <source>
        <dbReference type="ARBA" id="ARBA00022475"/>
    </source>
</evidence>
<keyword evidence="8 10" id="KW-0675">Receptor</keyword>
<dbReference type="PROSITE" id="PS50262">
    <property type="entry name" value="G_PROTEIN_RECEP_F1_2"/>
    <property type="match status" value="1"/>
</dbReference>
<protein>
    <submittedName>
        <fullName evidence="13">GCR039</fullName>
    </submittedName>
</protein>
<dbReference type="GO" id="GO:0005886">
    <property type="term" value="C:plasma membrane"/>
    <property type="evidence" value="ECO:0007669"/>
    <property type="project" value="UniProtKB-SubCell"/>
</dbReference>
<evidence type="ECO:0000256" key="8">
    <source>
        <dbReference type="ARBA" id="ARBA00023170"/>
    </source>
</evidence>
<gene>
    <name evidence="13" type="primary">gcr039</name>
</gene>
<evidence type="ECO:0000256" key="4">
    <source>
        <dbReference type="ARBA" id="ARBA00022989"/>
    </source>
</evidence>
<dbReference type="PROSITE" id="PS00237">
    <property type="entry name" value="G_PROTEIN_RECEP_F1_1"/>
    <property type="match status" value="1"/>
</dbReference>
<dbReference type="GO" id="GO:0071880">
    <property type="term" value="P:adenylate cyclase-activating adrenergic receptor signaling pathway"/>
    <property type="evidence" value="ECO:0007669"/>
    <property type="project" value="TreeGrafter"/>
</dbReference>
<evidence type="ECO:0000256" key="6">
    <source>
        <dbReference type="ARBA" id="ARBA00023136"/>
    </source>
</evidence>
<proteinExistence type="evidence at transcript level"/>
<evidence type="ECO:0000256" key="1">
    <source>
        <dbReference type="ARBA" id="ARBA00004651"/>
    </source>
</evidence>
<dbReference type="OrthoDB" id="5951059at2759"/>
<evidence type="ECO:0000256" key="3">
    <source>
        <dbReference type="ARBA" id="ARBA00022692"/>
    </source>
</evidence>
<feature type="transmembrane region" description="Helical" evidence="11">
    <location>
        <begin position="300"/>
        <end position="323"/>
    </location>
</feature>
<keyword evidence="2" id="KW-1003">Cell membrane</keyword>
<accession>A0A193KU83</accession>
<reference evidence="13" key="1">
    <citation type="journal article" date="2016" name="PLoS Biol.">
        <title>GPCRs Direct Germline Development and Somatic Gonad Function in Planarians.</title>
        <authorList>
            <person name="Saberi A."/>
            <person name="Jamal A."/>
            <person name="Beets I."/>
            <person name="Schoofs L."/>
            <person name="Newmark P.A."/>
        </authorList>
    </citation>
    <scope>NUCLEOTIDE SEQUENCE</scope>
</reference>
<feature type="transmembrane region" description="Helical" evidence="11">
    <location>
        <begin position="36"/>
        <end position="61"/>
    </location>
</feature>
<comment type="similarity">
    <text evidence="10">Belongs to the G-protein coupled receptor 1 family.</text>
</comment>
<keyword evidence="3 10" id="KW-0812">Transmembrane</keyword>
<evidence type="ECO:0000313" key="13">
    <source>
        <dbReference type="EMBL" id="ANO39017.1"/>
    </source>
</evidence>
<dbReference type="SUPFAM" id="SSF81321">
    <property type="entry name" value="Family A G protein-coupled receptor-like"/>
    <property type="match status" value="1"/>
</dbReference>
<name>A0A193KU83_SCHMD</name>
<keyword evidence="6 11" id="KW-0472">Membrane</keyword>
<evidence type="ECO:0000259" key="12">
    <source>
        <dbReference type="PROSITE" id="PS50262"/>
    </source>
</evidence>
<dbReference type="Pfam" id="PF00001">
    <property type="entry name" value="7tm_1"/>
    <property type="match status" value="1"/>
</dbReference>
<dbReference type="PANTHER" id="PTHR24248">
    <property type="entry name" value="ADRENERGIC RECEPTOR-RELATED G-PROTEIN COUPLED RECEPTOR"/>
    <property type="match status" value="1"/>
</dbReference>
<keyword evidence="4 11" id="KW-1133">Transmembrane helix</keyword>
<feature type="transmembrane region" description="Helical" evidence="11">
    <location>
        <begin position="104"/>
        <end position="129"/>
    </location>
</feature>
<dbReference type="GO" id="GO:0043410">
    <property type="term" value="P:positive regulation of MAPK cascade"/>
    <property type="evidence" value="ECO:0007669"/>
    <property type="project" value="TreeGrafter"/>
</dbReference>
<dbReference type="GO" id="GO:0004993">
    <property type="term" value="F:G protein-coupled serotonin receptor activity"/>
    <property type="evidence" value="ECO:0007669"/>
    <property type="project" value="UniProtKB-ARBA"/>
</dbReference>
<feature type="transmembrane region" description="Helical" evidence="11">
    <location>
        <begin position="70"/>
        <end position="92"/>
    </location>
</feature>
<dbReference type="PRINTS" id="PR00237">
    <property type="entry name" value="GPCRRHODOPSN"/>
</dbReference>
<feature type="transmembrane region" description="Helical" evidence="11">
    <location>
        <begin position="345"/>
        <end position="364"/>
    </location>
</feature>
<evidence type="ECO:0000256" key="5">
    <source>
        <dbReference type="ARBA" id="ARBA00023040"/>
    </source>
</evidence>
<comment type="subcellular location">
    <subcellularLocation>
        <location evidence="1">Cell membrane</location>
        <topology evidence="1">Multi-pass membrane protein</topology>
    </subcellularLocation>
</comment>
<keyword evidence="7" id="KW-1015">Disulfide bond</keyword>
<feature type="transmembrane region" description="Helical" evidence="11">
    <location>
        <begin position="150"/>
        <end position="170"/>
    </location>
</feature>
<evidence type="ECO:0000256" key="7">
    <source>
        <dbReference type="ARBA" id="ARBA00023157"/>
    </source>
</evidence>
<evidence type="ECO:0000256" key="11">
    <source>
        <dbReference type="SAM" id="Phobius"/>
    </source>
</evidence>